<evidence type="ECO:0000313" key="5">
    <source>
        <dbReference type="Proteomes" id="UP000807716"/>
    </source>
</evidence>
<dbReference type="EMBL" id="JAAAJB010000041">
    <property type="protein sequence ID" value="KAG0268797.1"/>
    <property type="molecule type" value="Genomic_DNA"/>
</dbReference>
<dbReference type="InterPro" id="IPR002410">
    <property type="entry name" value="Peptidase_S33"/>
</dbReference>
<comment type="caution">
    <text evidence="4">The sequence shown here is derived from an EMBL/GenBank/DDBJ whole genome shotgun (WGS) entry which is preliminary data.</text>
</comment>
<dbReference type="Pfam" id="PF00561">
    <property type="entry name" value="Abhydrolase_1"/>
    <property type="match status" value="1"/>
</dbReference>
<dbReference type="PANTHER" id="PTHR43248">
    <property type="entry name" value="2-SUCCINYL-6-HYDROXY-2,4-CYCLOHEXADIENE-1-CARBOXYLATE SYNTHASE"/>
    <property type="match status" value="1"/>
</dbReference>
<evidence type="ECO:0000256" key="2">
    <source>
        <dbReference type="ARBA" id="ARBA00022801"/>
    </source>
</evidence>
<proteinExistence type="inferred from homology"/>
<dbReference type="InterPro" id="IPR051601">
    <property type="entry name" value="Serine_prot/Carboxylest_S33"/>
</dbReference>
<sequence length="469" mass="52567">MDQVSKDSSLQNKTAAPCLPPGPIESFVSGGLKAMDYYFDVPLKHTDKSCSKTITVFARRVIAVEKQAGADQMPWLLFLQGGPGFQAPAYNTGWVKSAAKSFNVLLLDQRGTGLSTPLTVQTLAHCKTPQEQADHFMQFRADSIVRDCELIREALLANAPEKKWHILGQSFGGFCITTYLSFFPESITAAYYTGGIPPIVDSLEKVYRATFKQAIMHTERYYQKFPADKKRIRDIMRHLSTNTVKLPNGGILTPRKFQQMGMSFGLSGGMDRLHALCLKALVSIEGREELSSSFLTEMVANQENIPPIYAALHEAIYCDGPGQVSDWAASRLLCDEFASTFNYSVESFDANEDKMVYFTGEHMFDFMFDDYVALEPLKECAEILAKCSTWPKLYDLEQLQKNTVPVAACVYYDDMYVDRECSENTARNIKGMQLWITNEYMHSGIRDAGEAMLNKLISMVKGEVDVPIV</sequence>
<dbReference type="AlphaFoldDB" id="A0A9P6QLX7"/>
<dbReference type="Gene3D" id="3.40.50.1820">
    <property type="entry name" value="alpha/beta hydrolase"/>
    <property type="match status" value="1"/>
</dbReference>
<name>A0A9P6QLX7_9FUNG</name>
<evidence type="ECO:0000313" key="4">
    <source>
        <dbReference type="EMBL" id="KAG0268797.1"/>
    </source>
</evidence>
<evidence type="ECO:0000259" key="3">
    <source>
        <dbReference type="Pfam" id="PF00561"/>
    </source>
</evidence>
<dbReference type="GO" id="GO:0008233">
    <property type="term" value="F:peptidase activity"/>
    <property type="evidence" value="ECO:0007669"/>
    <property type="project" value="InterPro"/>
</dbReference>
<dbReference type="OrthoDB" id="1898734at2759"/>
<accession>A0A9P6QLX7</accession>
<dbReference type="SUPFAM" id="SSF53474">
    <property type="entry name" value="alpha/beta-Hydrolases"/>
    <property type="match status" value="1"/>
</dbReference>
<comment type="similarity">
    <text evidence="1">Belongs to the peptidase S33 family.</text>
</comment>
<evidence type="ECO:0000256" key="1">
    <source>
        <dbReference type="ARBA" id="ARBA00010088"/>
    </source>
</evidence>
<dbReference type="InterPro" id="IPR029058">
    <property type="entry name" value="AB_hydrolase_fold"/>
</dbReference>
<protein>
    <recommendedName>
        <fullName evidence="3">AB hydrolase-1 domain-containing protein</fullName>
    </recommendedName>
</protein>
<reference evidence="4" key="1">
    <citation type="journal article" date="2020" name="Fungal Divers.">
        <title>Resolving the Mortierellaceae phylogeny through synthesis of multi-gene phylogenetics and phylogenomics.</title>
        <authorList>
            <person name="Vandepol N."/>
            <person name="Liber J."/>
            <person name="Desiro A."/>
            <person name="Na H."/>
            <person name="Kennedy M."/>
            <person name="Barry K."/>
            <person name="Grigoriev I.V."/>
            <person name="Miller A.N."/>
            <person name="O'Donnell K."/>
            <person name="Stajich J.E."/>
            <person name="Bonito G."/>
        </authorList>
    </citation>
    <scope>NUCLEOTIDE SEQUENCE</scope>
    <source>
        <strain evidence="4">BC1065</strain>
    </source>
</reference>
<dbReference type="Proteomes" id="UP000807716">
    <property type="component" value="Unassembled WGS sequence"/>
</dbReference>
<dbReference type="GO" id="GO:0006508">
    <property type="term" value="P:proteolysis"/>
    <property type="evidence" value="ECO:0007669"/>
    <property type="project" value="InterPro"/>
</dbReference>
<dbReference type="PANTHER" id="PTHR43248:SF2">
    <property type="entry name" value="PROLYL AMINOPEPTIDASE"/>
    <property type="match status" value="1"/>
</dbReference>
<dbReference type="InterPro" id="IPR000073">
    <property type="entry name" value="AB_hydrolase_1"/>
</dbReference>
<keyword evidence="2" id="KW-0378">Hydrolase</keyword>
<organism evidence="4 5">
    <name type="scientific">Actinomortierella ambigua</name>
    <dbReference type="NCBI Taxonomy" id="1343610"/>
    <lineage>
        <taxon>Eukaryota</taxon>
        <taxon>Fungi</taxon>
        <taxon>Fungi incertae sedis</taxon>
        <taxon>Mucoromycota</taxon>
        <taxon>Mortierellomycotina</taxon>
        <taxon>Mortierellomycetes</taxon>
        <taxon>Mortierellales</taxon>
        <taxon>Mortierellaceae</taxon>
        <taxon>Actinomortierella</taxon>
    </lineage>
</organism>
<feature type="domain" description="AB hydrolase-1" evidence="3">
    <location>
        <begin position="74"/>
        <end position="234"/>
    </location>
</feature>
<keyword evidence="5" id="KW-1185">Reference proteome</keyword>
<gene>
    <name evidence="4" type="ORF">DFQ27_005732</name>
</gene>
<dbReference type="PRINTS" id="PR00793">
    <property type="entry name" value="PROAMNOPTASE"/>
</dbReference>